<dbReference type="Proteomes" id="UP000022611">
    <property type="component" value="Unassembled WGS sequence"/>
</dbReference>
<evidence type="ECO:0000256" key="5">
    <source>
        <dbReference type="ARBA" id="ARBA00022692"/>
    </source>
</evidence>
<dbReference type="Pfam" id="PF16591">
    <property type="entry name" value="HBM"/>
    <property type="match status" value="1"/>
</dbReference>
<dbReference type="PROSITE" id="PS50111">
    <property type="entry name" value="CHEMOTAXIS_TRANSDUC_2"/>
    <property type="match status" value="1"/>
</dbReference>
<dbReference type="PROSITE" id="PS50885">
    <property type="entry name" value="HAMP"/>
    <property type="match status" value="1"/>
</dbReference>
<dbReference type="EMBL" id="AFOY02000015">
    <property type="protein sequence ID" value="EXF92710.1"/>
    <property type="molecule type" value="Genomic_DNA"/>
</dbReference>
<dbReference type="CDD" id="cd06225">
    <property type="entry name" value="HAMP"/>
    <property type="match status" value="1"/>
</dbReference>
<keyword evidence="6 11" id="KW-1133">Transmembrane helix</keyword>
<dbReference type="InterPro" id="IPR004089">
    <property type="entry name" value="MCPsignal_dom"/>
</dbReference>
<evidence type="ECO:0000259" key="14">
    <source>
        <dbReference type="PROSITE" id="PS51753"/>
    </source>
</evidence>
<dbReference type="SMART" id="SM00304">
    <property type="entry name" value="HAMP"/>
    <property type="match status" value="2"/>
</dbReference>
<proteinExistence type="inferred from homology"/>
<dbReference type="SUPFAM" id="SSF58104">
    <property type="entry name" value="Methyl-accepting chemotaxis protein (MCP) signaling domain"/>
    <property type="match status" value="1"/>
</dbReference>
<comment type="similarity">
    <text evidence="9">Belongs to the methyl-accepting chemotaxis (MCP) protein family.</text>
</comment>
<evidence type="ECO:0000256" key="8">
    <source>
        <dbReference type="ARBA" id="ARBA00023224"/>
    </source>
</evidence>
<evidence type="ECO:0000313" key="15">
    <source>
        <dbReference type="EMBL" id="EXF92710.1"/>
    </source>
</evidence>
<reference evidence="15 16" key="1">
    <citation type="journal article" date="2011" name="J. Bacteriol.">
        <title>Draft genome sequence of the polycyclic aromatic hydrocarbon-degrading, genetically engineered bioluminescent bioreporter Pseudomonas fluorescens HK44.</title>
        <authorList>
            <person name="Chauhan A."/>
            <person name="Layton A.C."/>
            <person name="Williams D.E."/>
            <person name="Smartt A.E."/>
            <person name="Ripp S."/>
            <person name="Karpinets T.V."/>
            <person name="Brown S.D."/>
            <person name="Sayler G.S."/>
        </authorList>
    </citation>
    <scope>NUCLEOTIDE SEQUENCE [LARGE SCALE GENOMIC DNA]</scope>
    <source>
        <strain evidence="15 16">HK44</strain>
    </source>
</reference>
<feature type="domain" description="HAMP" evidence="13">
    <location>
        <begin position="318"/>
        <end position="370"/>
    </location>
</feature>
<organism evidence="15 16">
    <name type="scientific">Pseudomonas fluorescens HK44</name>
    <dbReference type="NCBI Taxonomy" id="1042209"/>
    <lineage>
        <taxon>Bacteria</taxon>
        <taxon>Pseudomonadati</taxon>
        <taxon>Pseudomonadota</taxon>
        <taxon>Gammaproteobacteria</taxon>
        <taxon>Pseudomonadales</taxon>
        <taxon>Pseudomonadaceae</taxon>
        <taxon>Pseudomonas</taxon>
    </lineage>
</organism>
<dbReference type="Pfam" id="PF00672">
    <property type="entry name" value="HAMP"/>
    <property type="match status" value="1"/>
</dbReference>
<keyword evidence="3" id="KW-0488">Methylation</keyword>
<evidence type="ECO:0000259" key="13">
    <source>
        <dbReference type="PROSITE" id="PS50885"/>
    </source>
</evidence>
<dbReference type="PANTHER" id="PTHR32089">
    <property type="entry name" value="METHYL-ACCEPTING CHEMOTAXIS PROTEIN MCPB"/>
    <property type="match status" value="1"/>
</dbReference>
<comment type="caution">
    <text evidence="15">The sequence shown here is derived from an EMBL/GenBank/DDBJ whole genome shotgun (WGS) entry which is preliminary data.</text>
</comment>
<keyword evidence="8 10" id="KW-0807">Transducer</keyword>
<dbReference type="CDD" id="cd11386">
    <property type="entry name" value="MCP_signal"/>
    <property type="match status" value="1"/>
</dbReference>
<evidence type="ECO:0000256" key="11">
    <source>
        <dbReference type="SAM" id="Phobius"/>
    </source>
</evidence>
<accession>A0A010SI01</accession>
<dbReference type="FunFam" id="1.10.287.950:FF:000001">
    <property type="entry name" value="Methyl-accepting chemotaxis sensory transducer"/>
    <property type="match status" value="1"/>
</dbReference>
<dbReference type="HOGENOM" id="CLU_000445_107_27_6"/>
<evidence type="ECO:0000256" key="4">
    <source>
        <dbReference type="ARBA" id="ARBA00022500"/>
    </source>
</evidence>
<keyword evidence="5 11" id="KW-0812">Transmembrane</keyword>
<dbReference type="GO" id="GO:0006935">
    <property type="term" value="P:chemotaxis"/>
    <property type="evidence" value="ECO:0007669"/>
    <property type="project" value="UniProtKB-KW"/>
</dbReference>
<dbReference type="GO" id="GO:0007165">
    <property type="term" value="P:signal transduction"/>
    <property type="evidence" value="ECO:0007669"/>
    <property type="project" value="UniProtKB-KW"/>
</dbReference>
<dbReference type="OrthoDB" id="6434013at2"/>
<dbReference type="PATRIC" id="fig|1042209.11.peg.2955"/>
<evidence type="ECO:0000313" key="16">
    <source>
        <dbReference type="Proteomes" id="UP000022611"/>
    </source>
</evidence>
<dbReference type="InterPro" id="IPR003660">
    <property type="entry name" value="HAMP_dom"/>
</dbReference>
<feature type="domain" description="HBM" evidence="14">
    <location>
        <begin position="45"/>
        <end position="291"/>
    </location>
</feature>
<evidence type="ECO:0000256" key="6">
    <source>
        <dbReference type="ARBA" id="ARBA00022989"/>
    </source>
</evidence>
<evidence type="ECO:0000256" key="7">
    <source>
        <dbReference type="ARBA" id="ARBA00023136"/>
    </source>
</evidence>
<dbReference type="AlphaFoldDB" id="A0A010SI01"/>
<dbReference type="InterPro" id="IPR032255">
    <property type="entry name" value="HBM"/>
</dbReference>
<dbReference type="SMART" id="SM01358">
    <property type="entry name" value="HBM"/>
    <property type="match status" value="1"/>
</dbReference>
<keyword evidence="2" id="KW-1003">Cell membrane</keyword>
<dbReference type="PANTHER" id="PTHR32089:SF120">
    <property type="entry name" value="METHYL-ACCEPTING CHEMOTAXIS PROTEIN TLPQ"/>
    <property type="match status" value="1"/>
</dbReference>
<evidence type="ECO:0000256" key="2">
    <source>
        <dbReference type="ARBA" id="ARBA00022475"/>
    </source>
</evidence>
<dbReference type="eggNOG" id="COG0840">
    <property type="taxonomic scope" value="Bacteria"/>
</dbReference>
<evidence type="ECO:0000256" key="9">
    <source>
        <dbReference type="ARBA" id="ARBA00029447"/>
    </source>
</evidence>
<keyword evidence="7 11" id="KW-0472">Membrane</keyword>
<protein>
    <submittedName>
        <fullName evidence="15">Methyl-accepting chemotaxis protein</fullName>
    </submittedName>
</protein>
<name>A0A010SI01_PSEFL</name>
<dbReference type="Gene3D" id="1.10.287.950">
    <property type="entry name" value="Methyl-accepting chemotaxis protein"/>
    <property type="match status" value="1"/>
</dbReference>
<evidence type="ECO:0000259" key="12">
    <source>
        <dbReference type="PROSITE" id="PS50111"/>
    </source>
</evidence>
<sequence length="647" mass="70701">MFRWFNQALANISIKAKLSLGFGLVLLLTLLISLIGWRSTDNIIERSNKISAISTLNTQIKELRVRRLRYQTDRSDQTRAAVTQALHDIQERQRIVRKMLSVPASLQLIDEQSRLLEDYQSHFNNLERTFEDREAVRIKLVQGAEQFSKELNKSLDSITNTPALNGQDERQSLHRMQAISQLALNIQQARFEVYSFIYSNDPNKEQGALEAVDKVTTELNRISSDATGPQQYGLQQVALAVQQYRSNLQSYAAQVHAGAEIGAQMASRGEKIDTISQSLTDNQSSKRDSEAQSAYELLSISSALALALGLLAAWVITSQIVHPLQMTLKTAERIAGGDLRQNVIVSRRDELGHLQQSMQSMTQSLRELIGGIGDGVTQIASAAEELSAITEQTSVGVNSQKIETDQVATAMNEMAATVQEVARNAEEASKAATVADQQARTGNSVVGDAIAQIERLAIEVGSSTEAMNHLKNESYKIGSVLDVIKSVAQQTNLLALNAAIEAARAGEAGRGFAVVADEVRSLAQRTQSSTEEIEELITSLQDRTQQVAVAMESSHTLTDKSVELVRRAGGSLESVTHTVSSIQSMNQQIAAAAEQQSATAEEINRNVINVRDISDQTASASEETAASTIELARLGNELQLMVSRFKV</sequence>
<dbReference type="Gene3D" id="1.20.1440.210">
    <property type="match status" value="2"/>
</dbReference>
<dbReference type="PROSITE" id="PS51753">
    <property type="entry name" value="HBM"/>
    <property type="match status" value="1"/>
</dbReference>
<feature type="transmembrane region" description="Helical" evidence="11">
    <location>
        <begin position="20"/>
        <end position="37"/>
    </location>
</feature>
<dbReference type="Pfam" id="PF00015">
    <property type="entry name" value="MCPsignal"/>
    <property type="match status" value="1"/>
</dbReference>
<keyword evidence="4" id="KW-0145">Chemotaxis</keyword>
<evidence type="ECO:0000256" key="3">
    <source>
        <dbReference type="ARBA" id="ARBA00022481"/>
    </source>
</evidence>
<feature type="domain" description="Methyl-accepting transducer" evidence="12">
    <location>
        <begin position="375"/>
        <end position="611"/>
    </location>
</feature>
<dbReference type="SMART" id="SM00283">
    <property type="entry name" value="MA"/>
    <property type="match status" value="1"/>
</dbReference>
<evidence type="ECO:0000256" key="1">
    <source>
        <dbReference type="ARBA" id="ARBA00004651"/>
    </source>
</evidence>
<gene>
    <name evidence="15" type="ORF">HK44_003025</name>
</gene>
<dbReference type="GO" id="GO:0005886">
    <property type="term" value="C:plasma membrane"/>
    <property type="evidence" value="ECO:0007669"/>
    <property type="project" value="UniProtKB-SubCell"/>
</dbReference>
<evidence type="ECO:0000256" key="10">
    <source>
        <dbReference type="PROSITE-ProRule" id="PRU00284"/>
    </source>
</evidence>
<comment type="subcellular location">
    <subcellularLocation>
        <location evidence="1">Cell membrane</location>
        <topology evidence="1">Multi-pass membrane protein</topology>
    </subcellularLocation>
</comment>